<evidence type="ECO:0000256" key="1">
    <source>
        <dbReference type="ARBA" id="ARBA00004123"/>
    </source>
</evidence>
<evidence type="ECO:0000259" key="15">
    <source>
        <dbReference type="Pfam" id="PF13891"/>
    </source>
</evidence>
<evidence type="ECO:0000256" key="9">
    <source>
        <dbReference type="ARBA" id="ARBA00023242"/>
    </source>
</evidence>
<evidence type="ECO:0000313" key="17">
    <source>
        <dbReference type="WBParaSite" id="PSAMB.scaffold2030size25928.g16096.t1"/>
    </source>
</evidence>
<dbReference type="InterPro" id="IPR026316">
    <property type="entry name" value="NSL2"/>
</dbReference>
<dbReference type="InterPro" id="IPR025927">
    <property type="entry name" value="Znf_KANL2-like"/>
</dbReference>
<dbReference type="GO" id="GO:0006325">
    <property type="term" value="P:chromatin organization"/>
    <property type="evidence" value="ECO:0007669"/>
    <property type="project" value="UniProtKB-KW"/>
</dbReference>
<evidence type="ECO:0000256" key="14">
    <source>
        <dbReference type="SAM" id="MobiDB-lite"/>
    </source>
</evidence>
<comment type="subcellular location">
    <subcellularLocation>
        <location evidence="2">Mitochondrion</location>
    </subcellularLocation>
    <subcellularLocation>
        <location evidence="1">Nucleus</location>
    </subcellularLocation>
</comment>
<organism evidence="16 17">
    <name type="scientific">Plectus sambesii</name>
    <dbReference type="NCBI Taxonomy" id="2011161"/>
    <lineage>
        <taxon>Eukaryota</taxon>
        <taxon>Metazoa</taxon>
        <taxon>Ecdysozoa</taxon>
        <taxon>Nematoda</taxon>
        <taxon>Chromadorea</taxon>
        <taxon>Plectida</taxon>
        <taxon>Plectina</taxon>
        <taxon>Plectoidea</taxon>
        <taxon>Plectidae</taxon>
        <taxon>Plectus</taxon>
    </lineage>
</organism>
<accession>A0A914VIS3</accession>
<evidence type="ECO:0000256" key="4">
    <source>
        <dbReference type="ARBA" id="ARBA00022499"/>
    </source>
</evidence>
<keyword evidence="6" id="KW-0832">Ubl conjugation</keyword>
<name>A0A914VIS3_9BILA</name>
<keyword evidence="5" id="KW-0597">Phosphoprotein</keyword>
<keyword evidence="9" id="KW-0539">Nucleus</keyword>
<evidence type="ECO:0000256" key="3">
    <source>
        <dbReference type="ARBA" id="ARBA00015508"/>
    </source>
</evidence>
<proteinExistence type="predicted"/>
<evidence type="ECO:0000256" key="8">
    <source>
        <dbReference type="ARBA" id="ARBA00023128"/>
    </source>
</evidence>
<dbReference type="GO" id="GO:0005634">
    <property type="term" value="C:nucleus"/>
    <property type="evidence" value="ECO:0007669"/>
    <property type="project" value="UniProtKB-SubCell"/>
</dbReference>
<dbReference type="Proteomes" id="UP000887566">
    <property type="component" value="Unplaced"/>
</dbReference>
<feature type="region of interest" description="Disordered" evidence="14">
    <location>
        <begin position="158"/>
        <end position="201"/>
    </location>
</feature>
<comment type="function">
    <text evidence="12">Non-catalytic component of the NSL histone acetyltransferase complex, a multiprotein complex that mediates histone H4 acetylation at 'Lys-5'- and 'Lys-8' (H4K5ac and H4K8ac) at transcription start sites and promotes transcription initiation. Required for NSL complex stability and for transcription of intraciliary transport genes in both ciliated and non-ciliated cells by regulating histone H4 acetylation at 'Lys-5'- and 'Lys-12' (H4K5ac and H4K12ac). This is necessary for cilium assembly in ciliated cells and for organization of the microtubule cytoskeleton in non-ciliated cells. Required within the NSL complex to maintain nuclear architecture stability by promoting KAT8-mediated acetylation of lamin LMNA.</text>
</comment>
<reference evidence="17" key="1">
    <citation type="submission" date="2022-11" db="UniProtKB">
        <authorList>
            <consortium name="WormBaseParasite"/>
        </authorList>
    </citation>
    <scope>IDENTIFICATION</scope>
</reference>
<evidence type="ECO:0000256" key="11">
    <source>
        <dbReference type="ARBA" id="ARBA00033378"/>
    </source>
</evidence>
<keyword evidence="4" id="KW-1017">Isopeptide bond</keyword>
<keyword evidence="8" id="KW-0496">Mitochondrion</keyword>
<dbReference type="WBParaSite" id="PSAMB.scaffold2030size25928.g16096.t1">
    <property type="protein sequence ID" value="PSAMB.scaffold2030size25928.g16096.t1"/>
    <property type="gene ID" value="PSAMB.scaffold2030size25928.g16096"/>
</dbReference>
<dbReference type="AlphaFoldDB" id="A0A914VIS3"/>
<feature type="domain" description="KANL2-like probable zinc-finger" evidence="15">
    <location>
        <begin position="58"/>
        <end position="120"/>
    </location>
</feature>
<dbReference type="PANTHER" id="PTHR13453">
    <property type="entry name" value="KAT8 REGULATORY NSL COMPLEX SUBUNIT 2"/>
    <property type="match status" value="1"/>
</dbReference>
<evidence type="ECO:0000256" key="5">
    <source>
        <dbReference type="ARBA" id="ARBA00022553"/>
    </source>
</evidence>
<evidence type="ECO:0000256" key="10">
    <source>
        <dbReference type="ARBA" id="ARBA00032947"/>
    </source>
</evidence>
<dbReference type="Pfam" id="PF13891">
    <property type="entry name" value="zf-C3HC3H_KANSL2"/>
    <property type="match status" value="2"/>
</dbReference>
<dbReference type="GO" id="GO:0044545">
    <property type="term" value="C:NSL complex"/>
    <property type="evidence" value="ECO:0007669"/>
    <property type="project" value="TreeGrafter"/>
</dbReference>
<keyword evidence="7" id="KW-0156">Chromatin regulator</keyword>
<feature type="compositionally biased region" description="Polar residues" evidence="14">
    <location>
        <begin position="158"/>
        <end position="172"/>
    </location>
</feature>
<feature type="domain" description="KANL2-like probable zinc-finger" evidence="15">
    <location>
        <begin position="349"/>
        <end position="400"/>
    </location>
</feature>
<evidence type="ECO:0000256" key="13">
    <source>
        <dbReference type="ARBA" id="ARBA00093543"/>
    </source>
</evidence>
<evidence type="ECO:0000256" key="2">
    <source>
        <dbReference type="ARBA" id="ARBA00004173"/>
    </source>
</evidence>
<protein>
    <recommendedName>
        <fullName evidence="3">KAT8 regulatory NSL complex subunit 2</fullName>
    </recommendedName>
    <alternativeName>
        <fullName evidence="11">NSL complex protein NSL2</fullName>
    </alternativeName>
    <alternativeName>
        <fullName evidence="10">Non-specific lethal 2 homolog</fullName>
    </alternativeName>
</protein>
<keyword evidence="16" id="KW-1185">Reference proteome</keyword>
<comment type="subunit">
    <text evidence="13">Component of the NSL complex at least composed of KAT8/MOF, KANSL1, KANSL2, KANSL3, MCRS1, PHF20, OGT1/OGT, WDR5 and HCFC1.</text>
</comment>
<feature type="compositionally biased region" description="Polar residues" evidence="14">
    <location>
        <begin position="182"/>
        <end position="192"/>
    </location>
</feature>
<evidence type="ECO:0000256" key="7">
    <source>
        <dbReference type="ARBA" id="ARBA00022853"/>
    </source>
</evidence>
<dbReference type="PANTHER" id="PTHR13453:SF1">
    <property type="entry name" value="KAT8 REGULATORY NSL COMPLEX SUBUNIT 2"/>
    <property type="match status" value="1"/>
</dbReference>
<evidence type="ECO:0000256" key="12">
    <source>
        <dbReference type="ARBA" id="ARBA00093359"/>
    </source>
</evidence>
<evidence type="ECO:0000313" key="16">
    <source>
        <dbReference type="Proteomes" id="UP000887566"/>
    </source>
</evidence>
<sequence length="471" mass="52783">MSRAGTQQGLAGGGGAIQQQLMMRTAPGTASMSNSERHQETAPRGLIYAAAATENGLCQRIERRCSRPKIDGQKLCAKHLKQCPEGFRRCSYISSRSALKCTNVFHKNDSGKEGFCVEHARMVSCMRRQAAYKQRHKDTADSILHSLKHYRSFSSDQNIVPRDVQSTQTQSSDGKKPPPVNKTKNSIDYLSESSDEDEPLVSVDDCPQFEDDEICDTVVDDSNDPLRNASIFTAQEIATIARDRLVRQQTLYFEYMELLKEKYRIRSALYRKRIEEETKIGPFTASDYHEHKRLGQLKAMRRYHKKKGMNAVLKQRRKLGQMAGHLYYGDGRKCAQKLDEATGSEQPPVICSQPPLPESSFCLAHILSDEKQCLFKKCAKMSCQKPIVALLPDDFCWLHKEVPSKIDNITPLPEMAPSPVDITPPDAFNLPSMLDTVDVIDSDSLFSSSGALDNFSKIVDQVVSGQLKPPS</sequence>
<evidence type="ECO:0000256" key="6">
    <source>
        <dbReference type="ARBA" id="ARBA00022843"/>
    </source>
</evidence>
<dbReference type="GO" id="GO:0005739">
    <property type="term" value="C:mitochondrion"/>
    <property type="evidence" value="ECO:0007669"/>
    <property type="project" value="UniProtKB-SubCell"/>
</dbReference>